<dbReference type="PANTHER" id="PTHR10027:SF10">
    <property type="entry name" value="SLOWPOKE 2, ISOFORM D"/>
    <property type="match status" value="1"/>
</dbReference>
<feature type="region of interest" description="Disordered" evidence="12">
    <location>
        <begin position="1"/>
        <end position="20"/>
    </location>
</feature>
<keyword evidence="10" id="KW-0407">Ion channel</keyword>
<dbReference type="SUPFAM" id="SSF51735">
    <property type="entry name" value="NAD(P)-binding Rossmann-fold domains"/>
    <property type="match status" value="1"/>
</dbReference>
<dbReference type="InterPro" id="IPR013099">
    <property type="entry name" value="K_chnl_dom"/>
</dbReference>
<keyword evidence="9 13" id="KW-0472">Membrane</keyword>
<feature type="compositionally biased region" description="Basic and acidic residues" evidence="12">
    <location>
        <begin position="663"/>
        <end position="673"/>
    </location>
</feature>
<feature type="region of interest" description="Disordered" evidence="12">
    <location>
        <begin position="641"/>
        <end position="673"/>
    </location>
</feature>
<keyword evidence="2" id="KW-0813">Transport</keyword>
<feature type="domain" description="RCK N-terminal" evidence="16">
    <location>
        <begin position="334"/>
        <end position="454"/>
    </location>
</feature>
<comment type="subcellular location">
    <subcellularLocation>
        <location evidence="1">Cell membrane</location>
        <topology evidence="1">Multi-pass membrane protein</topology>
    </subcellularLocation>
</comment>
<dbReference type="AlphaFoldDB" id="D2VKZ2"/>
<keyword evidence="18" id="KW-1185">Reference proteome</keyword>
<feature type="domain" description="RCK N-terminal" evidence="16">
    <location>
        <begin position="863"/>
        <end position="965"/>
    </location>
</feature>
<evidence type="ECO:0000313" key="18">
    <source>
        <dbReference type="Proteomes" id="UP000006671"/>
    </source>
</evidence>
<evidence type="ECO:0000256" key="7">
    <source>
        <dbReference type="ARBA" id="ARBA00022989"/>
    </source>
</evidence>
<evidence type="ECO:0000256" key="11">
    <source>
        <dbReference type="ARBA" id="ARBA00034430"/>
    </source>
</evidence>
<dbReference type="RefSeq" id="XP_002675273.1">
    <property type="nucleotide sequence ID" value="XM_002675227.1"/>
</dbReference>
<feature type="compositionally biased region" description="Low complexity" evidence="12">
    <location>
        <begin position="1"/>
        <end position="16"/>
    </location>
</feature>
<evidence type="ECO:0000256" key="6">
    <source>
        <dbReference type="ARBA" id="ARBA00022958"/>
    </source>
</evidence>
<evidence type="ECO:0000256" key="1">
    <source>
        <dbReference type="ARBA" id="ARBA00004651"/>
    </source>
</evidence>
<dbReference type="InterPro" id="IPR003148">
    <property type="entry name" value="RCK_N"/>
</dbReference>
<proteinExistence type="predicted"/>
<feature type="compositionally biased region" description="Polar residues" evidence="12">
    <location>
        <begin position="737"/>
        <end position="750"/>
    </location>
</feature>
<dbReference type="InterPro" id="IPR003929">
    <property type="entry name" value="K_chnl_BK_asu"/>
</dbReference>
<evidence type="ECO:0000259" key="16">
    <source>
        <dbReference type="Pfam" id="PF22614"/>
    </source>
</evidence>
<feature type="region of interest" description="Disordered" evidence="12">
    <location>
        <begin position="726"/>
        <end position="763"/>
    </location>
</feature>
<name>D2VKZ2_NAEGR</name>
<protein>
    <submittedName>
        <fullName evidence="17">Predicted protein</fullName>
    </submittedName>
</protein>
<dbReference type="Pfam" id="PF07885">
    <property type="entry name" value="Ion_trans_2"/>
    <property type="match status" value="1"/>
</dbReference>
<dbReference type="InterPro" id="IPR036291">
    <property type="entry name" value="NAD(P)-bd_dom_sf"/>
</dbReference>
<evidence type="ECO:0000256" key="5">
    <source>
        <dbReference type="ARBA" id="ARBA00022826"/>
    </source>
</evidence>
<feature type="transmembrane region" description="Helical" evidence="13">
    <location>
        <begin position="192"/>
        <end position="214"/>
    </location>
</feature>
<dbReference type="eggNOG" id="KOG1420">
    <property type="taxonomic scope" value="Eukaryota"/>
</dbReference>
<dbReference type="GeneID" id="8863086"/>
<feature type="transmembrane region" description="Helical" evidence="13">
    <location>
        <begin position="298"/>
        <end position="320"/>
    </location>
</feature>
<evidence type="ECO:0000313" key="17">
    <source>
        <dbReference type="EMBL" id="EFC42529.1"/>
    </source>
</evidence>
<dbReference type="GO" id="GO:0005267">
    <property type="term" value="F:potassium channel activity"/>
    <property type="evidence" value="ECO:0007669"/>
    <property type="project" value="UniProtKB-KW"/>
</dbReference>
<dbReference type="Pfam" id="PF22614">
    <property type="entry name" value="Slo-like_RCK"/>
    <property type="match status" value="2"/>
</dbReference>
<evidence type="ECO:0000256" key="12">
    <source>
        <dbReference type="SAM" id="MobiDB-lite"/>
    </source>
</evidence>
<evidence type="ECO:0000256" key="8">
    <source>
        <dbReference type="ARBA" id="ARBA00023065"/>
    </source>
</evidence>
<keyword evidence="3" id="KW-0633">Potassium transport</keyword>
<feature type="transmembrane region" description="Helical" evidence="13">
    <location>
        <begin position="106"/>
        <end position="129"/>
    </location>
</feature>
<evidence type="ECO:0000256" key="10">
    <source>
        <dbReference type="ARBA" id="ARBA00023303"/>
    </source>
</evidence>
<dbReference type="PANTHER" id="PTHR10027">
    <property type="entry name" value="CALCIUM-ACTIVATED POTASSIUM CHANNEL ALPHA CHAIN"/>
    <property type="match status" value="1"/>
</dbReference>
<dbReference type="Proteomes" id="UP000006671">
    <property type="component" value="Unassembled WGS sequence"/>
</dbReference>
<evidence type="ECO:0000256" key="3">
    <source>
        <dbReference type="ARBA" id="ARBA00022538"/>
    </source>
</evidence>
<feature type="compositionally biased region" description="Polar residues" evidence="12">
    <location>
        <begin position="649"/>
        <end position="658"/>
    </location>
</feature>
<dbReference type="EMBL" id="GG738879">
    <property type="protein sequence ID" value="EFC42529.1"/>
    <property type="molecule type" value="Genomic_DNA"/>
</dbReference>
<evidence type="ECO:0000256" key="13">
    <source>
        <dbReference type="SAM" id="Phobius"/>
    </source>
</evidence>
<feature type="transmembrane region" description="Helical" evidence="13">
    <location>
        <begin position="261"/>
        <end position="286"/>
    </location>
</feature>
<dbReference type="VEuPathDB" id="AmoebaDB:NAEGRDRAFT_69603"/>
<dbReference type="KEGG" id="ngr:NAEGRDRAFT_69603"/>
<dbReference type="InterPro" id="IPR047871">
    <property type="entry name" value="K_chnl_Slo-like"/>
</dbReference>
<dbReference type="GO" id="GO:0005886">
    <property type="term" value="C:plasma membrane"/>
    <property type="evidence" value="ECO:0007669"/>
    <property type="project" value="UniProtKB-SubCell"/>
</dbReference>
<feature type="transmembrane region" description="Helical" evidence="13">
    <location>
        <begin position="489"/>
        <end position="507"/>
    </location>
</feature>
<feature type="domain" description="Potassium channel" evidence="15">
    <location>
        <begin position="246"/>
        <end position="319"/>
    </location>
</feature>
<feature type="transmembrane region" description="Helical" evidence="13">
    <location>
        <begin position="234"/>
        <end position="254"/>
    </location>
</feature>
<keyword evidence="8" id="KW-0406">Ion transport</keyword>
<evidence type="ECO:0000259" key="15">
    <source>
        <dbReference type="Pfam" id="PF07885"/>
    </source>
</evidence>
<reference evidence="17 18" key="1">
    <citation type="journal article" date="2010" name="Cell">
        <title>The genome of Naegleria gruberi illuminates early eukaryotic versatility.</title>
        <authorList>
            <person name="Fritz-Laylin L.K."/>
            <person name="Prochnik S.E."/>
            <person name="Ginger M.L."/>
            <person name="Dacks J.B."/>
            <person name="Carpenter M.L."/>
            <person name="Field M.C."/>
            <person name="Kuo A."/>
            <person name="Paredez A."/>
            <person name="Chapman J."/>
            <person name="Pham J."/>
            <person name="Shu S."/>
            <person name="Neupane R."/>
            <person name="Cipriano M."/>
            <person name="Mancuso J."/>
            <person name="Tu H."/>
            <person name="Salamov A."/>
            <person name="Lindquist E."/>
            <person name="Shapiro H."/>
            <person name="Lucas S."/>
            <person name="Grigoriev I.V."/>
            <person name="Cande W.Z."/>
            <person name="Fulton C."/>
            <person name="Rokhsar D.S."/>
            <person name="Dawson S.C."/>
        </authorList>
    </citation>
    <scope>NUCLEOTIDE SEQUENCE [LARGE SCALE GENOMIC DNA]</scope>
    <source>
        <strain evidence="17 18">NEG-M</strain>
    </source>
</reference>
<sequence length="1262" mass="145204">MTTPTTQQQQSKTPTTEGNHHNEFFFNASNVPKPLKLSLRSKIKNYMKHNGYFLDMEILQVIISFLFFVIFIADVYTNFVFYSQIYPQSRPTPENSFSLSDQHIQFMLQSIFICDLILCTITVSLWFVSFLLTKHKLRYLIHPNSILDFITVVPMIPLCIYIIYCIHAYGVENDRMLVVNRDQKIMLYVNMFNISVMISIFRLIRLVRIVFVLTWKRNILHYVLENSFGFGPTLQVQIACLIALIVTLMVLFAGTFQMIEFLFGGHVLSLHDSIYFMVITMATIGYGDISPTTFASKYWTIGCFLVGITFIPYQLSLLLSTSEKAIFRARHANLKNHVIVCGYFHKQDVLDFLKEFYHSMHGKNTKKSLIVSRNKKLCDSILEVIKVRQYLQEKVLVFHGDLMDYETSRIIKVHEAHSVFLLNCIKHSNPRHNDTSIMVATIGLKNINPDLDIYAQVTLPESRAYLYKAGAKQVICTETISSKIMGMSVVYHGFSTLLINLVTTTYVRNAIETHKMIMEQEKKKPWIPFLKKKLDPVTSAESLWIFEYLDGLGNEIYCVRFSPFFEGMTFIKAVVFIRENLDLTLLAMEYLDNHDESLKSVSLNPFDEIIHVDKCKAFVIAQSTFHANLVYLFENAKAEDDSQSDKHSTSSADTQDIPQQPIDLKEAPARNDNNDMESFETFFVSEENAYEKTINEEMDEPKVETRPKYLPTRRKVLKVRHGLPPKRGSKKCIESLGPSQSNISFSSNIETPPEAESPSILTNSSDFDNPISFVSTMSGIDKQIIDIKNVPHVSETEMNKGYLLRLFRSVAPPTFFYKNLDDSGVSFKRFLNDFYQSVLENYNLLIKARPKNDFFLLSSTCSLKNHIILVGELKYPLVILATIRSIRKRHFTPILIMVSHTNLHGNPYVDYLYDRLKFFDQVFFLKGNATDVFDLHRCGLLNAEAVVYLSRQYGSHGHNSKPENDCDSHEATDDLIDTSEYLRDAEVIKLIESISYIDSKKFFIMELNNQKNIKFLKQGGCFSKKYGENHSLFKIFRNVSSASVAFDDPLHSLSDKSDEYDQFCLLSELYSSGRIFPISFIPKLLAQSFYTDKLNEIIEHMSLDGLCNMSKSSIFQEDCPPNCFGRAAIDVFLELCEISNTILIGLYRPKRIFVNGILESVDNDFYYVYTHPRQSIILLEGDKLFLCGRRSKFSDFVNRAFRRKSTTSVHTTKEQEGHINIDIPPQHTIGEASPRSSRLSTTVHDLLSRQSFDHFMSKHKQK</sequence>
<dbReference type="SUPFAM" id="SSF81324">
    <property type="entry name" value="Voltage-gated potassium channels"/>
    <property type="match status" value="1"/>
</dbReference>
<evidence type="ECO:0000259" key="14">
    <source>
        <dbReference type="Pfam" id="PF03493"/>
    </source>
</evidence>
<feature type="domain" description="Calcium-activated potassium channel BK alpha subunit" evidence="14">
    <location>
        <begin position="472"/>
        <end position="588"/>
    </location>
</feature>
<dbReference type="OrthoDB" id="10035564at2759"/>
<keyword evidence="4 13" id="KW-0812">Transmembrane</keyword>
<keyword evidence="5" id="KW-0631">Potassium channel</keyword>
<dbReference type="Gene3D" id="3.40.50.720">
    <property type="entry name" value="NAD(P)-binding Rossmann-like Domain"/>
    <property type="match status" value="2"/>
</dbReference>
<keyword evidence="7 13" id="KW-1133">Transmembrane helix</keyword>
<gene>
    <name evidence="17" type="ORF">NAEGRDRAFT_69603</name>
</gene>
<comment type="catalytic activity">
    <reaction evidence="11">
        <text>K(+)(in) = K(+)(out)</text>
        <dbReference type="Rhea" id="RHEA:29463"/>
        <dbReference type="ChEBI" id="CHEBI:29103"/>
    </reaction>
</comment>
<accession>D2VKZ2</accession>
<dbReference type="Gene3D" id="1.10.287.70">
    <property type="match status" value="1"/>
</dbReference>
<evidence type="ECO:0000256" key="2">
    <source>
        <dbReference type="ARBA" id="ARBA00022448"/>
    </source>
</evidence>
<dbReference type="Pfam" id="PF03493">
    <property type="entry name" value="BK_channel_a"/>
    <property type="match status" value="1"/>
</dbReference>
<evidence type="ECO:0000256" key="4">
    <source>
        <dbReference type="ARBA" id="ARBA00022692"/>
    </source>
</evidence>
<keyword evidence="6" id="KW-0630">Potassium</keyword>
<evidence type="ECO:0000256" key="9">
    <source>
        <dbReference type="ARBA" id="ARBA00023136"/>
    </source>
</evidence>
<organism evidence="18">
    <name type="scientific">Naegleria gruberi</name>
    <name type="common">Amoeba</name>
    <dbReference type="NCBI Taxonomy" id="5762"/>
    <lineage>
        <taxon>Eukaryota</taxon>
        <taxon>Discoba</taxon>
        <taxon>Heterolobosea</taxon>
        <taxon>Tetramitia</taxon>
        <taxon>Eutetramitia</taxon>
        <taxon>Vahlkampfiidae</taxon>
        <taxon>Naegleria</taxon>
    </lineage>
</organism>
<feature type="transmembrane region" description="Helical" evidence="13">
    <location>
        <begin position="149"/>
        <end position="171"/>
    </location>
</feature>
<dbReference type="InParanoid" id="D2VKZ2"/>
<dbReference type="OMA" id="YVYTHPR"/>
<feature type="transmembrane region" description="Helical" evidence="13">
    <location>
        <begin position="58"/>
        <end position="85"/>
    </location>
</feature>